<dbReference type="EC" id="2.5.1.54" evidence="4"/>
<evidence type="ECO:0000256" key="2">
    <source>
        <dbReference type="ARBA" id="ARBA00004688"/>
    </source>
</evidence>
<dbReference type="SUPFAM" id="SSF51569">
    <property type="entry name" value="Aldolase"/>
    <property type="match status" value="1"/>
</dbReference>
<comment type="caution">
    <text evidence="14">The sequence shown here is derived from an EMBL/GenBank/DDBJ whole genome shotgun (WGS) entry which is preliminary data.</text>
</comment>
<evidence type="ECO:0000313" key="15">
    <source>
        <dbReference type="Proteomes" id="UP001519332"/>
    </source>
</evidence>
<evidence type="ECO:0000256" key="9">
    <source>
        <dbReference type="ARBA" id="ARBA00031349"/>
    </source>
</evidence>
<sequence length="790" mass="85101">MTTNTHIVAPRALQALDDHEPMISPASLRELVPLTDDAADLVRRARRSIREVLDGTDDRLLVIVGPCSIHDHDSALDYADHLAALARQLSDDLVVVMRAYFEKARTAAGWPGLSTVPALDGTPDPMHGFRLARSIMAKIAQRGLPVGTEWLHLLSPSYFGDLTAWGCIGARTVEGQTHRQLASGLTMPVGMKNRTDGCVQSAVNAVMVAEQGHAIIDIDPHGRVTIRRTTGNRHCHLVLRGGADGPNYHPAAVKEARRLLRSASLPERVVIDASHGNSGKDHNRQAAVARDLAQQIADGDEAIRGVMLESFLLPGRQQPAPGRALVHGQSVTDSCLSWPATAEILAELSQASAARRRAPGGQVSRRVRTEAVSITDSPAERAVGLVDTGLFDTYMVYERNGIWTVAGGVQATVALDATRVHRDEQSWDWKSRPLRALGDALAGLPMPRWTAYGWIAFEAGQPGQSGELARLIVPQVEVRISTDTALITCADSHIRHAVRRALAADLPARPTGSVTVDLSTDRDWYCDAVTAAVQEIRSGGLQKVILSRRVPLASTVDISSTYLRGRAANTPARSFLIKMGGITAAGFCPETVLEAGADRIVSTQPLAGTRALGADAQENLRLRQELLSDPKELVEHTLSVQVACEELRRVCILDSVAAHELLSVKERGTVQHLASRVSGRLSGDHNAWDALEAVYPGVTASGIPKVAARDYIVRTEPTPRGLYAGAVLTASSDGTLDAGLALRTIFEKDGHQWLRAGAGIIAESRPEREYEETCEKLRSVAPHLVPADQP</sequence>
<evidence type="ECO:0000256" key="7">
    <source>
        <dbReference type="ARBA" id="ARBA00023141"/>
    </source>
</evidence>
<comment type="function">
    <text evidence="1">Stereospecific condensation of phosphoenolpyruvate (PEP) and D-erythrose-4-phosphate (E4P) giving rise to 3-deoxy-D-arabino-heptulosonate-7-phosphate (DAHP).</text>
</comment>
<evidence type="ECO:0000259" key="13">
    <source>
        <dbReference type="Pfam" id="PF00793"/>
    </source>
</evidence>
<evidence type="ECO:0000256" key="6">
    <source>
        <dbReference type="ARBA" id="ARBA00022679"/>
    </source>
</evidence>
<dbReference type="InterPro" id="IPR006218">
    <property type="entry name" value="DAHP1/KDSA"/>
</dbReference>
<dbReference type="InterPro" id="IPR005801">
    <property type="entry name" value="ADC_synthase"/>
</dbReference>
<proteinExistence type="inferred from homology"/>
<comment type="catalytic activity">
    <reaction evidence="11">
        <text>D-erythrose 4-phosphate + phosphoenolpyruvate + H2O = 7-phospho-2-dehydro-3-deoxy-D-arabino-heptonate + phosphate</text>
        <dbReference type="Rhea" id="RHEA:14717"/>
        <dbReference type="ChEBI" id="CHEBI:15377"/>
        <dbReference type="ChEBI" id="CHEBI:16897"/>
        <dbReference type="ChEBI" id="CHEBI:43474"/>
        <dbReference type="ChEBI" id="CHEBI:58394"/>
        <dbReference type="ChEBI" id="CHEBI:58702"/>
        <dbReference type="EC" id="2.5.1.54"/>
    </reaction>
</comment>
<dbReference type="RefSeq" id="WP_307855423.1">
    <property type="nucleotide sequence ID" value="NZ_JAGINW010000001.1"/>
</dbReference>
<dbReference type="NCBIfam" id="TIGR03494">
    <property type="entry name" value="salicyl_syn"/>
    <property type="match status" value="1"/>
</dbReference>
<dbReference type="Pfam" id="PF00793">
    <property type="entry name" value="DAHP_synth_1"/>
    <property type="match status" value="1"/>
</dbReference>
<feature type="domain" description="Chorismate-utilising enzyme C-terminal" evidence="12">
    <location>
        <begin position="523"/>
        <end position="776"/>
    </location>
</feature>
<evidence type="ECO:0000256" key="5">
    <source>
        <dbReference type="ARBA" id="ARBA00022605"/>
    </source>
</evidence>
<evidence type="ECO:0000256" key="11">
    <source>
        <dbReference type="ARBA" id="ARBA00047508"/>
    </source>
</evidence>
<evidence type="ECO:0000313" key="14">
    <source>
        <dbReference type="EMBL" id="MBP2327087.1"/>
    </source>
</evidence>
<keyword evidence="7" id="KW-0057">Aromatic amino acid biosynthesis</keyword>
<dbReference type="Gene3D" id="3.60.120.10">
    <property type="entry name" value="Anthranilate synthase"/>
    <property type="match status" value="1"/>
</dbReference>
<dbReference type="SUPFAM" id="SSF56322">
    <property type="entry name" value="ADC synthase"/>
    <property type="match status" value="1"/>
</dbReference>
<evidence type="ECO:0000256" key="8">
    <source>
        <dbReference type="ARBA" id="ARBA00031111"/>
    </source>
</evidence>
<dbReference type="Pfam" id="PF00425">
    <property type="entry name" value="Chorismate_bind"/>
    <property type="match status" value="1"/>
</dbReference>
<dbReference type="NCBIfam" id="NF009395">
    <property type="entry name" value="PRK12755.1"/>
    <property type="match status" value="1"/>
</dbReference>
<dbReference type="Proteomes" id="UP001519332">
    <property type="component" value="Unassembled WGS sequence"/>
</dbReference>
<comment type="pathway">
    <text evidence="2">Metabolic intermediate biosynthesis; chorismate biosynthesis; chorismate from D-erythrose 4-phosphate and phosphoenolpyruvate: step 1/7.</text>
</comment>
<dbReference type="PANTHER" id="PTHR21225:SF12">
    <property type="entry name" value="PHOSPHO-2-DEHYDRO-3-DEOXYHEPTONATE ALDOLASE, TYROSINE-INHIBITED"/>
    <property type="match status" value="1"/>
</dbReference>
<protein>
    <recommendedName>
        <fullName evidence="4">3-deoxy-7-phosphoheptulonate synthase</fullName>
        <ecNumber evidence="4">2.5.1.54</ecNumber>
    </recommendedName>
    <alternativeName>
        <fullName evidence="10">3-deoxy-D-arabino-heptulosonate 7-phosphate synthase</fullName>
    </alternativeName>
    <alternativeName>
        <fullName evidence="9">DAHP synthase</fullName>
    </alternativeName>
    <alternativeName>
        <fullName evidence="8">Phospho-2-keto-3-deoxyheptonate aldolase</fullName>
    </alternativeName>
</protein>
<accession>A0ABS4TRQ7</accession>
<dbReference type="PANTHER" id="PTHR21225">
    <property type="entry name" value="PHOSPHO-2-DEHYDRO-3-DEOXYHEPTONATE ALDOLASE DAHP SYNTHETASE"/>
    <property type="match status" value="1"/>
</dbReference>
<dbReference type="InterPro" id="IPR006219">
    <property type="entry name" value="DAHP_synth_1"/>
</dbReference>
<evidence type="ECO:0000256" key="3">
    <source>
        <dbReference type="ARBA" id="ARBA00007985"/>
    </source>
</evidence>
<reference evidence="14 15" key="1">
    <citation type="submission" date="2021-03" db="EMBL/GenBank/DDBJ databases">
        <title>Sequencing the genomes of 1000 actinobacteria strains.</title>
        <authorList>
            <person name="Klenk H.-P."/>
        </authorList>
    </citation>
    <scope>NUCLEOTIDE SEQUENCE [LARGE SCALE GENOMIC DNA]</scope>
    <source>
        <strain evidence="14 15">DSM 46670</strain>
    </source>
</reference>
<dbReference type="InterPro" id="IPR013785">
    <property type="entry name" value="Aldolase_TIM"/>
</dbReference>
<evidence type="ECO:0000259" key="12">
    <source>
        <dbReference type="Pfam" id="PF00425"/>
    </source>
</evidence>
<name>A0ABS4TRQ7_9PSEU</name>
<keyword evidence="15" id="KW-1185">Reference proteome</keyword>
<evidence type="ECO:0000256" key="1">
    <source>
        <dbReference type="ARBA" id="ARBA00003726"/>
    </source>
</evidence>
<dbReference type="Gene3D" id="3.20.20.70">
    <property type="entry name" value="Aldolase class I"/>
    <property type="match status" value="1"/>
</dbReference>
<dbReference type="PRINTS" id="PR00095">
    <property type="entry name" value="ANTSNTHASEI"/>
</dbReference>
<keyword evidence="5" id="KW-0028">Amino-acid biosynthesis</keyword>
<feature type="domain" description="DAHP synthetase I/KDSA" evidence="13">
    <location>
        <begin position="51"/>
        <end position="344"/>
    </location>
</feature>
<dbReference type="EMBL" id="JAGINW010000001">
    <property type="protein sequence ID" value="MBP2327087.1"/>
    <property type="molecule type" value="Genomic_DNA"/>
</dbReference>
<keyword evidence="6" id="KW-0808">Transferase</keyword>
<evidence type="ECO:0000256" key="4">
    <source>
        <dbReference type="ARBA" id="ARBA00012694"/>
    </source>
</evidence>
<evidence type="ECO:0000256" key="10">
    <source>
        <dbReference type="ARBA" id="ARBA00032193"/>
    </source>
</evidence>
<dbReference type="InterPro" id="IPR019999">
    <property type="entry name" value="Anth_synth_I-like"/>
</dbReference>
<organism evidence="14 15">
    <name type="scientific">Kibdelosporangium banguiense</name>
    <dbReference type="NCBI Taxonomy" id="1365924"/>
    <lineage>
        <taxon>Bacteria</taxon>
        <taxon>Bacillati</taxon>
        <taxon>Actinomycetota</taxon>
        <taxon>Actinomycetes</taxon>
        <taxon>Pseudonocardiales</taxon>
        <taxon>Pseudonocardiaceae</taxon>
        <taxon>Kibdelosporangium</taxon>
    </lineage>
</organism>
<dbReference type="InterPro" id="IPR015890">
    <property type="entry name" value="Chorismate_C"/>
</dbReference>
<gene>
    <name evidence="14" type="ORF">JOF56_007472</name>
</gene>
<dbReference type="InterPro" id="IPR019996">
    <property type="entry name" value="Salicylate_synthase"/>
</dbReference>
<dbReference type="NCBIfam" id="TIGR00034">
    <property type="entry name" value="aroFGH"/>
    <property type="match status" value="1"/>
</dbReference>
<comment type="similarity">
    <text evidence="3">Belongs to the class-I DAHP synthase family.</text>
</comment>